<accession>U6LHE9</accession>
<dbReference type="PANTHER" id="PTHR43399:SF4">
    <property type="entry name" value="CELL WALL-ASSOCIATED PROTEASE"/>
    <property type="match status" value="1"/>
</dbReference>
<sequence>MEIVTKLPEGLSAAEVLPVAAAIPCVHRSYRDSKKYIEEPLLLQQQQQHYQHHHSPNHHQQQQQQQQEQQQQEGEGISNDDNSGAYRRLKRWGLSELSARVINAAAAAADPASSASSASASAAAATAANEEGDGEDSSIPPNDPIFSEQWSLQEGFAFGAHAEKAWHQWTGVKRPMVIAVIDSGCAMDHPDLISKRWNNEGEICGDGIDNDHNGLIDDCYGWDFVNNTGDLSADASGHGTGAAGVIAAAANNHLGVVGLCWGFVLLLLIQAIDYAVKMGAWISNNSYGGYG</sequence>
<protein>
    <recommendedName>
        <fullName evidence="7">subtilisin</fullName>
        <ecNumber evidence="7">3.4.21.62</ecNumber>
    </recommendedName>
</protein>
<dbReference type="InterPro" id="IPR015500">
    <property type="entry name" value="Peptidase_S8_subtilisin-rel"/>
</dbReference>
<dbReference type="InterPro" id="IPR051048">
    <property type="entry name" value="Peptidase_S8/S53_subtilisin"/>
</dbReference>
<name>U6LHE9_9EIME</name>
<evidence type="ECO:0000256" key="5">
    <source>
        <dbReference type="ARBA" id="ARBA00023145"/>
    </source>
</evidence>
<dbReference type="GO" id="GO:0006508">
    <property type="term" value="P:proteolysis"/>
    <property type="evidence" value="ECO:0007669"/>
    <property type="project" value="UniProtKB-KW"/>
</dbReference>
<feature type="region of interest" description="Disordered" evidence="9">
    <location>
        <begin position="123"/>
        <end position="146"/>
    </location>
</feature>
<comment type="similarity">
    <text evidence="1 8">Belongs to the peptidase S8 family.</text>
</comment>
<feature type="compositionally biased region" description="Low complexity" evidence="9">
    <location>
        <begin position="58"/>
        <end position="72"/>
    </location>
</feature>
<dbReference type="EC" id="3.4.21.62" evidence="7"/>
<dbReference type="AlphaFoldDB" id="U6LHE9"/>
<keyword evidence="3" id="KW-0378">Hydrolase</keyword>
<dbReference type="PRINTS" id="PR00723">
    <property type="entry name" value="SUBTILISIN"/>
</dbReference>
<evidence type="ECO:0000256" key="6">
    <source>
        <dbReference type="ARBA" id="ARBA00023529"/>
    </source>
</evidence>
<evidence type="ECO:0000256" key="1">
    <source>
        <dbReference type="ARBA" id="ARBA00011073"/>
    </source>
</evidence>
<evidence type="ECO:0000256" key="2">
    <source>
        <dbReference type="ARBA" id="ARBA00022670"/>
    </source>
</evidence>
<keyword evidence="2 11" id="KW-0645">Protease</keyword>
<organism evidence="11 12">
    <name type="scientific">Eimeria brunetti</name>
    <dbReference type="NCBI Taxonomy" id="51314"/>
    <lineage>
        <taxon>Eukaryota</taxon>
        <taxon>Sar</taxon>
        <taxon>Alveolata</taxon>
        <taxon>Apicomplexa</taxon>
        <taxon>Conoidasida</taxon>
        <taxon>Coccidia</taxon>
        <taxon>Eucoccidiorida</taxon>
        <taxon>Eimeriorina</taxon>
        <taxon>Eimeriidae</taxon>
        <taxon>Eimeria</taxon>
    </lineage>
</organism>
<dbReference type="InterPro" id="IPR023827">
    <property type="entry name" value="Peptidase_S8_Asp-AS"/>
</dbReference>
<comment type="catalytic activity">
    <reaction evidence="6">
        <text>Hydrolysis of proteins with broad specificity for peptide bonds, and a preference for a large uncharged residue in P1. Hydrolyzes peptide amides.</text>
        <dbReference type="EC" id="3.4.21.62"/>
    </reaction>
</comment>
<keyword evidence="4" id="KW-0720">Serine protease</keyword>
<dbReference type="VEuPathDB" id="ToxoDB:EBH_0028760"/>
<dbReference type="PANTHER" id="PTHR43399">
    <property type="entry name" value="SUBTILISIN-RELATED"/>
    <property type="match status" value="1"/>
</dbReference>
<dbReference type="Pfam" id="PF00082">
    <property type="entry name" value="Peptidase_S8"/>
    <property type="match status" value="1"/>
</dbReference>
<dbReference type="OrthoDB" id="331977at2759"/>
<proteinExistence type="inferred from homology"/>
<evidence type="ECO:0000313" key="11">
    <source>
        <dbReference type="EMBL" id="CDJ49812.1"/>
    </source>
</evidence>
<evidence type="ECO:0000259" key="10">
    <source>
        <dbReference type="Pfam" id="PF00082"/>
    </source>
</evidence>
<dbReference type="EMBL" id="HG711872">
    <property type="protein sequence ID" value="CDJ49812.1"/>
    <property type="molecule type" value="Genomic_DNA"/>
</dbReference>
<reference evidence="11" key="1">
    <citation type="submission" date="2013-10" db="EMBL/GenBank/DDBJ databases">
        <title>Genomic analysis of the causative agents of coccidiosis in chickens.</title>
        <authorList>
            <person name="Reid A.J."/>
            <person name="Blake D."/>
            <person name="Billington K."/>
            <person name="Browne H."/>
            <person name="Dunn M."/>
            <person name="Hung S."/>
            <person name="Kawahara F."/>
            <person name="Miranda-Saavedra D."/>
            <person name="Mourier T."/>
            <person name="Nagra H."/>
            <person name="Otto T.D."/>
            <person name="Rawlings N."/>
            <person name="Sanchez A."/>
            <person name="Sanders M."/>
            <person name="Subramaniam C."/>
            <person name="Tay Y."/>
            <person name="Dear P."/>
            <person name="Doerig C."/>
            <person name="Gruber A."/>
            <person name="Parkinson J."/>
            <person name="Shirley M."/>
            <person name="Wan K.L."/>
            <person name="Berriman M."/>
            <person name="Tomley F."/>
            <person name="Pain A."/>
        </authorList>
    </citation>
    <scope>NUCLEOTIDE SEQUENCE [LARGE SCALE GENOMIC DNA]</scope>
    <source>
        <strain evidence="11">Houghton</strain>
    </source>
</reference>
<feature type="domain" description="Peptidase S8/S53" evidence="10">
    <location>
        <begin position="176"/>
        <end position="288"/>
    </location>
</feature>
<keyword evidence="12" id="KW-1185">Reference proteome</keyword>
<evidence type="ECO:0000313" key="12">
    <source>
        <dbReference type="Proteomes" id="UP000030750"/>
    </source>
</evidence>
<evidence type="ECO:0000256" key="3">
    <source>
        <dbReference type="ARBA" id="ARBA00022801"/>
    </source>
</evidence>
<dbReference type="InterPro" id="IPR000209">
    <property type="entry name" value="Peptidase_S8/S53_dom"/>
</dbReference>
<comment type="caution">
    <text evidence="8">Lacks conserved residue(s) required for the propagation of feature annotation.</text>
</comment>
<evidence type="ECO:0000256" key="9">
    <source>
        <dbReference type="SAM" id="MobiDB-lite"/>
    </source>
</evidence>
<dbReference type="PROSITE" id="PS00136">
    <property type="entry name" value="SUBTILASE_ASP"/>
    <property type="match status" value="1"/>
</dbReference>
<reference evidence="11" key="2">
    <citation type="submission" date="2013-10" db="EMBL/GenBank/DDBJ databases">
        <authorList>
            <person name="Aslett M."/>
        </authorList>
    </citation>
    <scope>NUCLEOTIDE SEQUENCE [LARGE SCALE GENOMIC DNA]</scope>
    <source>
        <strain evidence="11">Houghton</strain>
    </source>
</reference>
<gene>
    <name evidence="11" type="ORF">EBH_0028760</name>
</gene>
<keyword evidence="5" id="KW-0865">Zymogen</keyword>
<dbReference type="PROSITE" id="PS51892">
    <property type="entry name" value="SUBTILASE"/>
    <property type="match status" value="1"/>
</dbReference>
<dbReference type="GO" id="GO:0004252">
    <property type="term" value="F:serine-type endopeptidase activity"/>
    <property type="evidence" value="ECO:0007669"/>
    <property type="project" value="UniProtKB-EC"/>
</dbReference>
<dbReference type="Proteomes" id="UP000030750">
    <property type="component" value="Unassembled WGS sequence"/>
</dbReference>
<feature type="region of interest" description="Disordered" evidence="9">
    <location>
        <begin position="45"/>
        <end position="84"/>
    </location>
</feature>
<dbReference type="SUPFAM" id="SSF52743">
    <property type="entry name" value="Subtilisin-like"/>
    <property type="match status" value="1"/>
</dbReference>
<evidence type="ECO:0000256" key="8">
    <source>
        <dbReference type="PROSITE-ProRule" id="PRU01240"/>
    </source>
</evidence>
<dbReference type="InterPro" id="IPR036852">
    <property type="entry name" value="Peptidase_S8/S53_dom_sf"/>
</dbReference>
<evidence type="ECO:0000256" key="4">
    <source>
        <dbReference type="ARBA" id="ARBA00022825"/>
    </source>
</evidence>
<evidence type="ECO:0000256" key="7">
    <source>
        <dbReference type="ARBA" id="ARBA00023619"/>
    </source>
</evidence>
<dbReference type="Gene3D" id="3.40.50.200">
    <property type="entry name" value="Peptidase S8/S53 domain"/>
    <property type="match status" value="1"/>
</dbReference>